<feature type="compositionally biased region" description="Gly residues" evidence="1">
    <location>
        <begin position="11"/>
        <end position="29"/>
    </location>
</feature>
<feature type="compositionally biased region" description="Basic residues" evidence="1">
    <location>
        <begin position="210"/>
        <end position="219"/>
    </location>
</feature>
<evidence type="ECO:0000313" key="2">
    <source>
        <dbReference type="EMBL" id="CDF40916.1"/>
    </source>
</evidence>
<proteinExistence type="predicted"/>
<dbReference type="RefSeq" id="XP_005711210.1">
    <property type="nucleotide sequence ID" value="XM_005711153.1"/>
</dbReference>
<feature type="region of interest" description="Disordered" evidence="1">
    <location>
        <begin position="198"/>
        <end position="219"/>
    </location>
</feature>
<dbReference type="KEGG" id="ccp:CHC_T00007474001"/>
<dbReference type="EMBL" id="HG002267">
    <property type="protein sequence ID" value="CDF40916.1"/>
    <property type="molecule type" value="Genomic_DNA"/>
</dbReference>
<evidence type="ECO:0000256" key="1">
    <source>
        <dbReference type="SAM" id="MobiDB-lite"/>
    </source>
</evidence>
<sequence length="444" mass="48776">MWGPPGRGERGGGGGRGYRGGAGGGGGGREGGREEVAATGETCRLSVAWAAWQEHLSQNDWLRRPNLHSTVPEEPRGHVTGAPCLQSHFIKKSEDACATTKARWKHQSLLPGQACCQARLAACSSLAVHNASVLDPIAMHLPIHSVLSLVQLPALALHDLPLPLAAHLPGPAHEPHLAALGRAPRQHAAAQQHALLPPLQHGDPHASGKLAHKHHAAAQPTRCHHHAHVVPAVAQRLHHVPRTATDRHHRRAEPYGQVPLVRSQCHPTHHPRQLRVRHRAAVARVVIQHVHVSRGVVPACHRTSCQRCKRVVHPVLPDAPHESRVRRVRRDCVLQQLAGDALPALGNVHPRHYRVAERAPHALDEARRRGDLDEAGRCPAHYAEPHGRLWCEASEQRRRRAECPERAAVRVDHRRGDDALRRQPEGRRRGFAQRADGVARLQDA</sequence>
<keyword evidence="3" id="KW-1185">Reference proteome</keyword>
<reference evidence="3" key="1">
    <citation type="journal article" date="2013" name="Proc. Natl. Acad. Sci. U.S.A.">
        <title>Genome structure and metabolic features in the red seaweed Chondrus crispus shed light on evolution of the Archaeplastida.</title>
        <authorList>
            <person name="Collen J."/>
            <person name="Porcel B."/>
            <person name="Carre W."/>
            <person name="Ball S.G."/>
            <person name="Chaparro C."/>
            <person name="Tonon T."/>
            <person name="Barbeyron T."/>
            <person name="Michel G."/>
            <person name="Noel B."/>
            <person name="Valentin K."/>
            <person name="Elias M."/>
            <person name="Artiguenave F."/>
            <person name="Arun A."/>
            <person name="Aury J.M."/>
            <person name="Barbosa-Neto J.F."/>
            <person name="Bothwell J.H."/>
            <person name="Bouget F.Y."/>
            <person name="Brillet L."/>
            <person name="Cabello-Hurtado F."/>
            <person name="Capella-Gutierrez S."/>
            <person name="Charrier B."/>
            <person name="Cladiere L."/>
            <person name="Cock J.M."/>
            <person name="Coelho S.M."/>
            <person name="Colleoni C."/>
            <person name="Czjzek M."/>
            <person name="Da Silva C."/>
            <person name="Delage L."/>
            <person name="Denoeud F."/>
            <person name="Deschamps P."/>
            <person name="Dittami S.M."/>
            <person name="Gabaldon T."/>
            <person name="Gachon C.M."/>
            <person name="Groisillier A."/>
            <person name="Herve C."/>
            <person name="Jabbari K."/>
            <person name="Katinka M."/>
            <person name="Kloareg B."/>
            <person name="Kowalczyk N."/>
            <person name="Labadie K."/>
            <person name="Leblanc C."/>
            <person name="Lopez P.J."/>
            <person name="McLachlan D.H."/>
            <person name="Meslet-Cladiere L."/>
            <person name="Moustafa A."/>
            <person name="Nehr Z."/>
            <person name="Nyvall Collen P."/>
            <person name="Panaud O."/>
            <person name="Partensky F."/>
            <person name="Poulain J."/>
            <person name="Rensing S.A."/>
            <person name="Rousvoal S."/>
            <person name="Samson G."/>
            <person name="Symeonidi A."/>
            <person name="Weissenbach J."/>
            <person name="Zambounis A."/>
            <person name="Wincker P."/>
            <person name="Boyen C."/>
        </authorList>
    </citation>
    <scope>NUCLEOTIDE SEQUENCE [LARGE SCALE GENOMIC DNA]</scope>
    <source>
        <strain evidence="3">cv. Stackhouse</strain>
    </source>
</reference>
<dbReference type="AlphaFoldDB" id="R7QTT7"/>
<feature type="region of interest" description="Disordered" evidence="1">
    <location>
        <begin position="412"/>
        <end position="444"/>
    </location>
</feature>
<feature type="compositionally biased region" description="Basic and acidic residues" evidence="1">
    <location>
        <begin position="412"/>
        <end position="428"/>
    </location>
</feature>
<feature type="region of interest" description="Disordered" evidence="1">
    <location>
        <begin position="1"/>
        <end position="37"/>
    </location>
</feature>
<dbReference type="Gramene" id="CDF40916">
    <property type="protein sequence ID" value="CDF40916"/>
    <property type="gene ID" value="CHC_T00007474001"/>
</dbReference>
<evidence type="ECO:0000313" key="3">
    <source>
        <dbReference type="Proteomes" id="UP000012073"/>
    </source>
</evidence>
<protein>
    <submittedName>
        <fullName evidence="2">Uncharacterized protein</fullName>
    </submittedName>
</protein>
<accession>R7QTT7</accession>
<dbReference type="GeneID" id="17318922"/>
<name>R7QTT7_CHOCR</name>
<dbReference type="Proteomes" id="UP000012073">
    <property type="component" value="Unassembled WGS sequence"/>
</dbReference>
<gene>
    <name evidence="2" type="ORF">CHC_T00007474001</name>
</gene>
<organism evidence="2 3">
    <name type="scientific">Chondrus crispus</name>
    <name type="common">Carrageen Irish moss</name>
    <name type="synonym">Polymorpha crispa</name>
    <dbReference type="NCBI Taxonomy" id="2769"/>
    <lineage>
        <taxon>Eukaryota</taxon>
        <taxon>Rhodophyta</taxon>
        <taxon>Florideophyceae</taxon>
        <taxon>Rhodymeniophycidae</taxon>
        <taxon>Gigartinales</taxon>
        <taxon>Gigartinaceae</taxon>
        <taxon>Chondrus</taxon>
    </lineage>
</organism>